<dbReference type="InterPro" id="IPR015300">
    <property type="entry name" value="DNA-bd_pseudobarrel_sf"/>
</dbReference>
<keyword evidence="3" id="KW-0238">DNA-binding</keyword>
<evidence type="ECO:0000256" key="4">
    <source>
        <dbReference type="ARBA" id="ARBA00023163"/>
    </source>
</evidence>
<evidence type="ECO:0000259" key="6">
    <source>
        <dbReference type="Pfam" id="PF02362"/>
    </source>
</evidence>
<reference evidence="7 8" key="1">
    <citation type="journal article" date="2021" name="Commun. Biol.">
        <title>The genome of Shorea leprosula (Dipterocarpaceae) highlights the ecological relevance of drought in aseasonal tropical rainforests.</title>
        <authorList>
            <person name="Ng K.K.S."/>
            <person name="Kobayashi M.J."/>
            <person name="Fawcett J.A."/>
            <person name="Hatakeyama M."/>
            <person name="Paape T."/>
            <person name="Ng C.H."/>
            <person name="Ang C.C."/>
            <person name="Tnah L.H."/>
            <person name="Lee C.T."/>
            <person name="Nishiyama T."/>
            <person name="Sese J."/>
            <person name="O'Brien M.J."/>
            <person name="Copetti D."/>
            <person name="Mohd Noor M.I."/>
            <person name="Ong R.C."/>
            <person name="Putra M."/>
            <person name="Sireger I.Z."/>
            <person name="Indrioko S."/>
            <person name="Kosugi Y."/>
            <person name="Izuno A."/>
            <person name="Isagi Y."/>
            <person name="Lee S.L."/>
            <person name="Shimizu K.K."/>
        </authorList>
    </citation>
    <scope>NUCLEOTIDE SEQUENCE [LARGE SCALE GENOMIC DNA]</scope>
    <source>
        <strain evidence="7">214</strain>
    </source>
</reference>
<comment type="caution">
    <text evidence="7">The sequence shown here is derived from an EMBL/GenBank/DDBJ whole genome shotgun (WGS) entry which is preliminary data.</text>
</comment>
<evidence type="ECO:0000313" key="7">
    <source>
        <dbReference type="EMBL" id="GKV31651.1"/>
    </source>
</evidence>
<accession>A0AAV5L323</accession>
<dbReference type="Gene3D" id="2.40.330.10">
    <property type="entry name" value="DNA-binding pseudobarrel domain"/>
    <property type="match status" value="1"/>
</dbReference>
<name>A0AAV5L323_9ROSI</name>
<evidence type="ECO:0000256" key="1">
    <source>
        <dbReference type="ARBA" id="ARBA00004123"/>
    </source>
</evidence>
<dbReference type="EMBL" id="BPVZ01000092">
    <property type="protein sequence ID" value="GKV31651.1"/>
    <property type="molecule type" value="Genomic_DNA"/>
</dbReference>
<evidence type="ECO:0000313" key="8">
    <source>
        <dbReference type="Proteomes" id="UP001054252"/>
    </source>
</evidence>
<evidence type="ECO:0000256" key="5">
    <source>
        <dbReference type="ARBA" id="ARBA00023242"/>
    </source>
</evidence>
<keyword evidence="8" id="KW-1185">Reference proteome</keyword>
<gene>
    <name evidence="7" type="ORF">SLEP1_g40323</name>
</gene>
<dbReference type="GO" id="GO:0005634">
    <property type="term" value="C:nucleus"/>
    <property type="evidence" value="ECO:0007669"/>
    <property type="project" value="UniProtKB-SubCell"/>
</dbReference>
<organism evidence="7 8">
    <name type="scientific">Rubroshorea leprosula</name>
    <dbReference type="NCBI Taxonomy" id="152421"/>
    <lineage>
        <taxon>Eukaryota</taxon>
        <taxon>Viridiplantae</taxon>
        <taxon>Streptophyta</taxon>
        <taxon>Embryophyta</taxon>
        <taxon>Tracheophyta</taxon>
        <taxon>Spermatophyta</taxon>
        <taxon>Magnoliopsida</taxon>
        <taxon>eudicotyledons</taxon>
        <taxon>Gunneridae</taxon>
        <taxon>Pentapetalae</taxon>
        <taxon>rosids</taxon>
        <taxon>malvids</taxon>
        <taxon>Malvales</taxon>
        <taxon>Dipterocarpaceae</taxon>
        <taxon>Rubroshorea</taxon>
    </lineage>
</organism>
<feature type="domain" description="TF-B3" evidence="6">
    <location>
        <begin position="12"/>
        <end position="111"/>
    </location>
</feature>
<evidence type="ECO:0000256" key="2">
    <source>
        <dbReference type="ARBA" id="ARBA00023015"/>
    </source>
</evidence>
<evidence type="ECO:0000256" key="3">
    <source>
        <dbReference type="ARBA" id="ARBA00023125"/>
    </source>
</evidence>
<keyword evidence="2" id="KW-0805">Transcription regulation</keyword>
<dbReference type="GO" id="GO:0003677">
    <property type="term" value="F:DNA binding"/>
    <property type="evidence" value="ECO:0007669"/>
    <property type="project" value="UniProtKB-KW"/>
</dbReference>
<dbReference type="SUPFAM" id="SSF101936">
    <property type="entry name" value="DNA-binding pseudobarrel domain"/>
    <property type="match status" value="1"/>
</dbReference>
<comment type="subcellular location">
    <subcellularLocation>
        <location evidence="1">Nucleus</location>
    </subcellularLocation>
</comment>
<keyword evidence="5" id="KW-0539">Nucleus</keyword>
<keyword evidence="4" id="KW-0804">Transcription</keyword>
<sequence length="156" mass="17142">MMTKGQNVVASITLRHSYLKKLVFPKAVMQTHRHLLPPTLQGHSQQAGATLKSGNQEFSVTFSLGRSNDRLVLLETGWKDVVDQLGLKEGDGVTISLDDRASSTYLIKLIETVLAPVEGPQAEEGDIYQGGDDAHAKVVKFDLNKLPEESDEEEIN</sequence>
<dbReference type="Pfam" id="PF02362">
    <property type="entry name" value="B3"/>
    <property type="match status" value="1"/>
</dbReference>
<dbReference type="Proteomes" id="UP001054252">
    <property type="component" value="Unassembled WGS sequence"/>
</dbReference>
<dbReference type="InterPro" id="IPR003340">
    <property type="entry name" value="B3_DNA-bd"/>
</dbReference>
<proteinExistence type="predicted"/>
<dbReference type="AlphaFoldDB" id="A0AAV5L323"/>
<protein>
    <recommendedName>
        <fullName evidence="6">TF-B3 domain-containing protein</fullName>
    </recommendedName>
</protein>